<dbReference type="GO" id="GO:0047465">
    <property type="term" value="F:N-acylglucosamine-6-phosphate 2-epimerase activity"/>
    <property type="evidence" value="ECO:0007669"/>
    <property type="project" value="UniProtKB-EC"/>
</dbReference>
<evidence type="ECO:0000256" key="7">
    <source>
        <dbReference type="HAMAP-Rule" id="MF_01235"/>
    </source>
</evidence>
<comment type="pathway">
    <text evidence="3 7">Amino-sugar metabolism; N-acetylneuraminate degradation; D-fructose 6-phosphate from N-acetylneuraminate: step 3/5.</text>
</comment>
<name>A0A1H5PY90_9ACTN</name>
<evidence type="ECO:0000256" key="3">
    <source>
        <dbReference type="ARBA" id="ARBA00005081"/>
    </source>
</evidence>
<evidence type="ECO:0000256" key="2">
    <source>
        <dbReference type="ARBA" id="ARBA00002147"/>
    </source>
</evidence>
<accession>A0A1H5PY90</accession>
<evidence type="ECO:0000313" key="8">
    <source>
        <dbReference type="EMBL" id="SEF18833.1"/>
    </source>
</evidence>
<dbReference type="UniPathway" id="UPA00629">
    <property type="reaction ID" value="UER00682"/>
</dbReference>
<comment type="catalytic activity">
    <reaction evidence="1 7">
        <text>an N-acyl-D-glucosamine 6-phosphate = an N-acyl-D-mannosamine 6-phosphate</text>
        <dbReference type="Rhea" id="RHEA:23932"/>
        <dbReference type="ChEBI" id="CHEBI:57599"/>
        <dbReference type="ChEBI" id="CHEBI:57666"/>
        <dbReference type="EC" id="5.1.3.9"/>
    </reaction>
</comment>
<reference evidence="9" key="1">
    <citation type="submission" date="2016-10" db="EMBL/GenBank/DDBJ databases">
        <authorList>
            <person name="Varghese N."/>
            <person name="Submissions S."/>
        </authorList>
    </citation>
    <scope>NUCLEOTIDE SEQUENCE [LARGE SCALE GENOMIC DNA]</scope>
    <source>
        <strain evidence="9">DSM 45237</strain>
    </source>
</reference>
<dbReference type="AlphaFoldDB" id="A0A1H5PY90"/>
<protein>
    <recommendedName>
        <fullName evidence="7">Putative N-acetylmannosamine-6-phosphate 2-epimerase</fullName>
        <ecNumber evidence="7">5.1.3.9</ecNumber>
    </recommendedName>
    <alternativeName>
        <fullName evidence="7">ManNAc-6-P epimerase</fullName>
    </alternativeName>
</protein>
<dbReference type="InterPro" id="IPR013785">
    <property type="entry name" value="Aldolase_TIM"/>
</dbReference>
<comment type="function">
    <text evidence="2 7">Converts N-acetylmannosamine-6-phosphate (ManNAc-6-P) to N-acetylglucosamine-6-phosphate (GlcNAc-6-P).</text>
</comment>
<dbReference type="Gene3D" id="3.20.20.70">
    <property type="entry name" value="Aldolase class I"/>
    <property type="match status" value="1"/>
</dbReference>
<dbReference type="EMBL" id="FNUC01000004">
    <property type="protein sequence ID" value="SEF18833.1"/>
    <property type="molecule type" value="Genomic_DNA"/>
</dbReference>
<evidence type="ECO:0000256" key="5">
    <source>
        <dbReference type="ARBA" id="ARBA00023235"/>
    </source>
</evidence>
<evidence type="ECO:0000256" key="6">
    <source>
        <dbReference type="ARBA" id="ARBA00023277"/>
    </source>
</evidence>
<keyword evidence="6 7" id="KW-0119">Carbohydrate metabolism</keyword>
<proteinExistence type="inferred from homology"/>
<dbReference type="CDD" id="cd04729">
    <property type="entry name" value="NanE"/>
    <property type="match status" value="1"/>
</dbReference>
<dbReference type="GO" id="GO:0019262">
    <property type="term" value="P:N-acetylneuraminate catabolic process"/>
    <property type="evidence" value="ECO:0007669"/>
    <property type="project" value="UniProtKB-UniRule"/>
</dbReference>
<dbReference type="Pfam" id="PF04131">
    <property type="entry name" value="NanE"/>
    <property type="match status" value="1"/>
</dbReference>
<dbReference type="PANTHER" id="PTHR36204:SF1">
    <property type="entry name" value="N-ACETYLMANNOSAMINE-6-PHOSPHATE 2-EPIMERASE-RELATED"/>
    <property type="match status" value="1"/>
</dbReference>
<dbReference type="NCBIfam" id="NF002231">
    <property type="entry name" value="PRK01130.1"/>
    <property type="match status" value="1"/>
</dbReference>
<keyword evidence="9" id="KW-1185">Reference proteome</keyword>
<keyword evidence="5 7" id="KW-0413">Isomerase</keyword>
<dbReference type="GO" id="GO:0005975">
    <property type="term" value="P:carbohydrate metabolic process"/>
    <property type="evidence" value="ECO:0007669"/>
    <property type="project" value="UniProtKB-UniRule"/>
</dbReference>
<evidence type="ECO:0000256" key="4">
    <source>
        <dbReference type="ARBA" id="ARBA00007439"/>
    </source>
</evidence>
<dbReference type="STRING" id="561176.SAMN04488561_6904"/>
<dbReference type="InterPro" id="IPR011060">
    <property type="entry name" value="RibuloseP-bd_barrel"/>
</dbReference>
<organism evidence="8 9">
    <name type="scientific">Jiangella alba</name>
    <dbReference type="NCBI Taxonomy" id="561176"/>
    <lineage>
        <taxon>Bacteria</taxon>
        <taxon>Bacillati</taxon>
        <taxon>Actinomycetota</taxon>
        <taxon>Actinomycetes</taxon>
        <taxon>Jiangellales</taxon>
        <taxon>Jiangellaceae</taxon>
        <taxon>Jiangella</taxon>
    </lineage>
</organism>
<dbReference type="SUPFAM" id="SSF51366">
    <property type="entry name" value="Ribulose-phoshate binding barrel"/>
    <property type="match status" value="1"/>
</dbReference>
<dbReference type="GO" id="GO:0006053">
    <property type="term" value="P:N-acetylmannosamine catabolic process"/>
    <property type="evidence" value="ECO:0007669"/>
    <property type="project" value="TreeGrafter"/>
</dbReference>
<sequence>MTGAVLDRLRGGLIVSCQAYPGEPMRDPATMARIAHAVATGGAAAVRLQGPDDIRAAAPGLGVPVVGIWKDGDGDVVITPTLRHALAVAEAGAGIVAVDGTRRPRPDGRTLAATVAGLRERADVTIMADCGSIDDALAAQDAGVDVLATTLAGYTPERARGTGPDLELLDAMAGRCTLPVVAEGRFHTPAQAREALARGAWAVCVGTAITHPETITRRFRAAMVP</sequence>
<dbReference type="EC" id="5.1.3.9" evidence="7"/>
<dbReference type="GO" id="GO:0005829">
    <property type="term" value="C:cytosol"/>
    <property type="evidence" value="ECO:0007669"/>
    <property type="project" value="TreeGrafter"/>
</dbReference>
<dbReference type="RefSeq" id="WP_069111573.1">
    <property type="nucleotide sequence ID" value="NZ_FNUC01000004.1"/>
</dbReference>
<dbReference type="InterPro" id="IPR007260">
    <property type="entry name" value="NanE"/>
</dbReference>
<evidence type="ECO:0000313" key="9">
    <source>
        <dbReference type="Proteomes" id="UP000181980"/>
    </source>
</evidence>
<evidence type="ECO:0000256" key="1">
    <source>
        <dbReference type="ARBA" id="ARBA00000056"/>
    </source>
</evidence>
<gene>
    <name evidence="7" type="primary">nanE</name>
    <name evidence="8" type="ORF">SAMN04488561_6904</name>
</gene>
<comment type="similarity">
    <text evidence="4 7">Belongs to the NanE family.</text>
</comment>
<dbReference type="HAMAP" id="MF_01235">
    <property type="entry name" value="ManNAc6P_epimer"/>
    <property type="match status" value="1"/>
</dbReference>
<dbReference type="Proteomes" id="UP000181980">
    <property type="component" value="Unassembled WGS sequence"/>
</dbReference>
<dbReference type="OrthoDB" id="9781704at2"/>
<dbReference type="PANTHER" id="PTHR36204">
    <property type="entry name" value="N-ACETYLMANNOSAMINE-6-PHOSPHATE 2-EPIMERASE-RELATED"/>
    <property type="match status" value="1"/>
</dbReference>